<feature type="region of interest" description="Disordered" evidence="1">
    <location>
        <begin position="356"/>
        <end position="376"/>
    </location>
</feature>
<evidence type="ECO:0008006" key="5">
    <source>
        <dbReference type="Google" id="ProtNLM"/>
    </source>
</evidence>
<dbReference type="Proteomes" id="UP000019141">
    <property type="component" value="Unassembled WGS sequence"/>
</dbReference>
<evidence type="ECO:0000256" key="2">
    <source>
        <dbReference type="SAM" id="Phobius"/>
    </source>
</evidence>
<feature type="transmembrane region" description="Helical" evidence="2">
    <location>
        <begin position="66"/>
        <end position="91"/>
    </location>
</feature>
<reference evidence="3 4" key="1">
    <citation type="journal article" date="2014" name="Nature">
        <title>An environmental bacterial taxon with a large and distinct metabolic repertoire.</title>
        <authorList>
            <person name="Wilson M.C."/>
            <person name="Mori T."/>
            <person name="Ruckert C."/>
            <person name="Uria A.R."/>
            <person name="Helf M.J."/>
            <person name="Takada K."/>
            <person name="Gernert C."/>
            <person name="Steffens U.A."/>
            <person name="Heycke N."/>
            <person name="Schmitt S."/>
            <person name="Rinke C."/>
            <person name="Helfrich E.J."/>
            <person name="Brachmann A.O."/>
            <person name="Gurgui C."/>
            <person name="Wakimoto T."/>
            <person name="Kracht M."/>
            <person name="Crusemann M."/>
            <person name="Hentschel U."/>
            <person name="Abe I."/>
            <person name="Matsunaga S."/>
            <person name="Kalinowski J."/>
            <person name="Takeyama H."/>
            <person name="Piel J."/>
        </authorList>
    </citation>
    <scope>NUCLEOTIDE SEQUENCE [LARGE SCALE GENOMIC DNA]</scope>
    <source>
        <strain evidence="4">TSY1</strain>
        <plasmid evidence="3">pTSY</plasmid>
    </source>
</reference>
<evidence type="ECO:0000313" key="3">
    <source>
        <dbReference type="EMBL" id="ETX03574.1"/>
    </source>
</evidence>
<gene>
    <name evidence="3" type="ORF">ETSY1_46750</name>
</gene>
<keyword evidence="3" id="KW-0614">Plasmid</keyword>
<comment type="caution">
    <text evidence="3">The sequence shown here is derived from an EMBL/GenBank/DDBJ whole genome shotgun (WGS) entry which is preliminary data.</text>
</comment>
<accession>W4LZQ0</accession>
<evidence type="ECO:0000313" key="4">
    <source>
        <dbReference type="Proteomes" id="UP000019141"/>
    </source>
</evidence>
<keyword evidence="4" id="KW-1185">Reference proteome</keyword>
<evidence type="ECO:0000256" key="1">
    <source>
        <dbReference type="SAM" id="MobiDB-lite"/>
    </source>
</evidence>
<keyword evidence="2" id="KW-0812">Transmembrane</keyword>
<sequence length="376" mass="39138">MAGKGALDALQPSALKVTRDLWKMRAATLMQRAATVKLQAASMLSVSGLKGLALKAMPLVITGFKAMSLAALVSPVGLTIAGIAAGALLIIKFWTPIKGFFAGVWDGIKDSLGPNTLSVFRELGTVFGWLGSLVKGLITPADSGAQTMHTFKAAGFALGKVFMWLMTPLTTLVESVSWATKKIASLLDKLDLLSRGKKMMKTMGSGIKAGKDWVVGSVKSVFGEVGDHLPKSDAKIGPLSRLTHSGVQLVKTVGEGVDKGAARLTEPLARVLAQASPEAHSFAQARAPHGSQLAAFLGQAAAPAPLQPLAQGAAGGGIHIDMRGMTIQAQTKEDAEAIGSALEARIRKVVEDLGRRRQAGRRGALHDGDGAQLGSL</sequence>
<dbReference type="HOGENOM" id="CLU_735063_0_0_7"/>
<dbReference type="EMBL" id="AZHW01000025">
    <property type="protein sequence ID" value="ETX03574.1"/>
    <property type="molecule type" value="Genomic_DNA"/>
</dbReference>
<proteinExistence type="predicted"/>
<name>W4LZQ0_ENTF1</name>
<keyword evidence="2" id="KW-1133">Transmembrane helix</keyword>
<dbReference type="AlphaFoldDB" id="W4LZQ0"/>
<keyword evidence="2" id="KW-0472">Membrane</keyword>
<organism evidence="3 4">
    <name type="scientific">Entotheonella factor</name>
    <dbReference type="NCBI Taxonomy" id="1429438"/>
    <lineage>
        <taxon>Bacteria</taxon>
        <taxon>Pseudomonadati</taxon>
        <taxon>Nitrospinota/Tectimicrobiota group</taxon>
        <taxon>Candidatus Tectimicrobiota</taxon>
        <taxon>Candidatus Entotheonellia</taxon>
        <taxon>Candidatus Entotheonellales</taxon>
        <taxon>Candidatus Entotheonellaceae</taxon>
        <taxon>Candidatus Entotheonella</taxon>
    </lineage>
</organism>
<geneLocation type="plasmid" evidence="3">
    <name>pTSY</name>
</geneLocation>
<protein>
    <recommendedName>
        <fullName evidence="5">Phage tail tape measure protein domain-containing protein</fullName>
    </recommendedName>
</protein>